<dbReference type="Proteomes" id="UP000887116">
    <property type="component" value="Unassembled WGS sequence"/>
</dbReference>
<feature type="region of interest" description="Disordered" evidence="1">
    <location>
        <begin position="610"/>
        <end position="640"/>
    </location>
</feature>
<protein>
    <submittedName>
        <fullName evidence="3">Uncharacterized protein</fullName>
    </submittedName>
</protein>
<reference evidence="3" key="1">
    <citation type="submission" date="2020-07" db="EMBL/GenBank/DDBJ databases">
        <title>Multicomponent nature underlies the extraordinary mechanical properties of spider dragline silk.</title>
        <authorList>
            <person name="Kono N."/>
            <person name="Nakamura H."/>
            <person name="Mori M."/>
            <person name="Yoshida Y."/>
            <person name="Ohtoshi R."/>
            <person name="Malay A.D."/>
            <person name="Moran D.A.P."/>
            <person name="Tomita M."/>
            <person name="Numata K."/>
            <person name="Arakawa K."/>
        </authorList>
    </citation>
    <scope>NUCLEOTIDE SEQUENCE</scope>
</reference>
<evidence type="ECO:0000256" key="2">
    <source>
        <dbReference type="SAM" id="SignalP"/>
    </source>
</evidence>
<proteinExistence type="predicted"/>
<accession>A0A8X6IVX0</accession>
<evidence type="ECO:0000256" key="1">
    <source>
        <dbReference type="SAM" id="MobiDB-lite"/>
    </source>
</evidence>
<name>A0A8X6IVX0_TRICU</name>
<dbReference type="Gene3D" id="1.20.120.20">
    <property type="entry name" value="Apolipoprotein"/>
    <property type="match status" value="1"/>
</dbReference>
<organism evidence="3 4">
    <name type="scientific">Trichonephila clavata</name>
    <name type="common">Joro spider</name>
    <name type="synonym">Nephila clavata</name>
    <dbReference type="NCBI Taxonomy" id="2740835"/>
    <lineage>
        <taxon>Eukaryota</taxon>
        <taxon>Metazoa</taxon>
        <taxon>Ecdysozoa</taxon>
        <taxon>Arthropoda</taxon>
        <taxon>Chelicerata</taxon>
        <taxon>Arachnida</taxon>
        <taxon>Araneae</taxon>
        <taxon>Araneomorphae</taxon>
        <taxon>Entelegynae</taxon>
        <taxon>Araneoidea</taxon>
        <taxon>Nephilidae</taxon>
        <taxon>Trichonephila</taxon>
    </lineage>
</organism>
<evidence type="ECO:0000313" key="4">
    <source>
        <dbReference type="Proteomes" id="UP000887116"/>
    </source>
</evidence>
<dbReference type="OrthoDB" id="6431441at2759"/>
<feature type="signal peptide" evidence="2">
    <location>
        <begin position="1"/>
        <end position="20"/>
    </location>
</feature>
<evidence type="ECO:0000313" key="3">
    <source>
        <dbReference type="EMBL" id="GFQ84030.1"/>
    </source>
</evidence>
<gene>
    <name evidence="3" type="primary">AVEN_179445_1</name>
    <name evidence="3" type="ORF">TNCT_121931</name>
</gene>
<dbReference type="EMBL" id="BMAO01002882">
    <property type="protein sequence ID" value="GFQ84030.1"/>
    <property type="molecule type" value="Genomic_DNA"/>
</dbReference>
<feature type="compositionally biased region" description="Basic and acidic residues" evidence="1">
    <location>
        <begin position="623"/>
        <end position="639"/>
    </location>
</feature>
<keyword evidence="4" id="KW-1185">Reference proteome</keyword>
<comment type="caution">
    <text evidence="3">The sequence shown here is derived from an EMBL/GenBank/DDBJ whole genome shotgun (WGS) entry which is preliminary data.</text>
</comment>
<feature type="chain" id="PRO_5036494651" evidence="2">
    <location>
        <begin position="21"/>
        <end position="3325"/>
    </location>
</feature>
<feature type="region of interest" description="Disordered" evidence="1">
    <location>
        <begin position="3182"/>
        <end position="3203"/>
    </location>
</feature>
<feature type="compositionally biased region" description="Polar residues" evidence="1">
    <location>
        <begin position="610"/>
        <end position="622"/>
    </location>
</feature>
<feature type="region of interest" description="Disordered" evidence="1">
    <location>
        <begin position="1904"/>
        <end position="1924"/>
    </location>
</feature>
<sequence length="3325" mass="381395">MKAELLIICGLIQLLQVITSKSFKIQDAVNDIPLRIQGVVNDIPSKIQGAANDIPLKIQNAVKSIPSKIQDTANDIPKRISEELPGMLKHEKIFSFPSVINEVGHHANRVQTDTENILPLFLQGKKSPRPSNPFSDFLDIGRGMMGETTRVKRRLKGDTINKRVKKCVSNSKFKQMLTSDNYASSSIDSSDLTDSLSKLNSENSFSSNPLQNLKETNQKLEHKSIPQNVKKQFLNSVDLRHKTLSRKGREHKELLEMNSVKAPMNMKYLAHSNINNKEKFYPSLRTASQTSEPFLVLERKRRSVLFSNNLFDNFKPPEIAENFFVNEHQKLNQETSNQLQSSQKRKTIMEPFQFLSPLQIKISHEKNKNVPVLNSNASKETFIRPLQKGHFLKSGRFGHHMSVNNPFVDGKNLLNQAKDGSILSKDAQQIFNSVQKNIIPNGNANPKMFLQSVENTMNRVPNNLKENFIPPKGKSFHKGFDVKMLSQSAIKKIGKDLINQLDIQADMDLRTDLSKIQDKFSKTTDFDKENPFGINIKTEIEFNSPKVKEHNLMEDKARSEYKRYTGNSPTEVDISANQEKDSILRSNQINSDQNVTKQISNVAKKTFISETNGKRLTSNSTARKQDNNIQENREEDASKQNETLLNAEAIEGSRMRNITRIDDDEVYKSSKDEQKEDLIFRRFGSRYFRDDILNDPMVDHSITFPHVKFKNLRKFEKSYKKNAKWPDFKHFRPYFKRNNHSYDKKEKLNFLSTEFDRLDHIGKQNKKFSPFKNTINVNAHIHLPNKINIPDINQKNSGNIFETLLSKGEDLKNKYIDKTPFGNEDNVPRHAYENLMPFSSSRKYSYGLKKDELSQFFPNKGLNPFVKSTSYEAFDNTRQSEKLFNGPLKQSYSNKKNIDTLKGKNEKPGNEILNLRKRKHFDKYSSTTEKINSGNNIIKSDSKNGLISSFENLFQAIKTKTKSIFSGLLNGITSVVSKKKEISKQNTSDNKLFPKASDSSNEKNIPFQLKPKIEPDISSKHIGGKEKIELKNTDRFNHNINPLLDIPLKKIEIDPKVENKRIIIIGGIEKIRKIPNTYNGTIKNKEATVAVRPSNIPVHKDDAQERNSKTKKNYFPSDKIFQEGPIYPSQKPKTNKLNIEPELQNEEKVDLTDNRKIIEHSTDLQNTTSPQFLFSEVRKILPPSKVPNQQNPFQEKDLMTDSFVINNSGIQRIRPKINLFHDERSIMNEPNMRSETKDRKFVIVKHSDIDVMPDLKRRSYHNAMRPNSILNENQTDFNIFSDPAPRNHSHEGKSFKRDSTTILNNNLIEDALPVRNPLRNSEVRKSWLRAEPVNKKIILPIDEETFISQIPNRNVGTTIYPNFTLNENQKAISSFTNLTEEYYPNTKESSNGSYFISINVKDVFTVESSFENFTVNKLETRADPTEFNIIILKDEDRSAIPEIFDKAVNITSEPKFILLEDHETNNSSYDPEQQESSYEEKLEKGFIPNNNFIEDALPITIPLENTEISNTKMSTKPADEEILLLKGTDRSTTRQISSKYIDTTISTNFIFNAAHKSLNPSSDYSQKDRFNKPKLLKDDSFLNSNFTEEVSPVSHMLEYSRKSISSLRTEPTDKKIILLKDNDRSIAHEVPGISNETTNSSDLIKKEIQEVFYNSSNNSAQIHHHEEEAPGDEPILSNNLIKDHLPLRSSSDNSKINNSRMRTKPVKEITLFKEDEVSIIPEISVKLIESKLNSHFPSSKNRTILNPPNDSIKQDNLKVGFFFKNNHIEDDLLVKTPSENSRVSNSRTSTKPKDEKIIIFKAIERNATSEIPGMDNEASGIPDLKENKNSFNSFIQQNYPYVEHLSKNRSYFDGKALPVTNPLGNSGIQKSKIKTDPISRKIIFLKEINKSTFSEVPGRNIDSTIEPNFTSNENRKDISTSDNPLEQDLDAYRESFRQTSTGNMSLLEGDHLVTNITENYGANKPRITKEPANTEIINLLKGKDRVIPNKDDTIEGNMINIDVAMGPNLILNKDQKGVNPSDDIIEKDHSYLPSSWEDFSPTNFPHEDLSMQNPTENIEVQTVYIRVNPFHKKIVLHEAGDRDTMPDIFDKDTENLSNTNFILNENHNISNSDSPVQQDNLYREISKKEDSLLDRKYIKDAIPIINLIQNSADIKKSLDELKPEKRKIITKNHNEIYTVYEIPSASLKAIGSPNLNLNNSSRAVNFINSPLKPSLNNRQQLMPDQGNAIPWEFHEEIGKLRKDNTVLLGTSSNLNFRNNKENKLDEKSNFEKIKYYVVFRNCNSHSNKSESSNFTESSLVYGNKTETRKNSTEFYEPFQENSPMGNIYLMKQHISFPRNEPEEQRGNKISIDEIRILNKDAENEKSGPFSINGDDVVVTGININDQIIAQISKYQVTGKNPVIKNENLSQGNKHHFLTSDNEEVLSFATMNDKVNPNVDEDINYNQQDFLEALRRKEKDPKISNRKKNLHTSAYDSVKAEITGKYLSSSETTFENSHALSQDKDKVKDNEKTKIDSIIGKHFKQGINREISSTEEKKSETELTESLYNYTPESKDVLFSRVYQMSDKAILENSPNLLPVKNREDIINSKHIPDNSSVEQIEPDTNEYNEIIQNFMKKNIISYKNIPKTEAELENNFILKQKMNDRNNIEEIKPDVIDSKFFNSHISQNSSTTEYNKETKTEKYEHSKYDLPKRFNRCNKKHEHPRSETNSKATFDYTSVILKNKTEIKINPEIETETISVKNKNLEKNVPNSFELVNKTFMFSSLFSTPEEVVSEEIIKILPLHQHFELNPVDSSSEEENKKFLRTFKKIDEIKNSDKRKGILNNNAFYNRLFNLDDNEVNLGILEPETNKNTVKEVIHKNDALLRNPEKKFDGQNIRSPIRSGKKVRNNFSMTPVSVDDKNLNLKILIGNNPALRNLNQFVVSTNPEKVSKVENDGDFVFEIPQKILDNERYQHRSQKSKISPQFMGKSPISGHQGYFKNKSLTYSDSIMKGLNQYIISKYLRKNFSVENNYNSVGNRENLSKIFTNKGNLDDKQKITKFKNQIFNNRAALVKNFNPGSVNEKNGDFKNSFQSNNEHTNIIYEIHPEENILTKLKDIKMKNDFENIEDGVKNKELSALLTNSNERFIDGVAMNHENKVSLVSEIITKDSISNNLRGSDIDLTYEGSSGDNLTDSVKDFFSKDSSEDSSLESDTNLPPEDDSEDNIFKINFDLSSDDMSENITDISTEDELIQNSSTLRKEKVAPCCKHASKVLKMLSGRKNKTFSKNAVKCFCTYCSKFFSSLDTNPFEENPTAEKRKVRKIRDVSPKVYWTRAMWLTLQCMKY</sequence>
<feature type="region of interest" description="Disordered" evidence="1">
    <location>
        <begin position="980"/>
        <end position="1003"/>
    </location>
</feature>
<keyword evidence="2" id="KW-0732">Signal</keyword>